<name>A1WZB6_HALHL</name>
<dbReference type="Gene3D" id="2.60.260.40">
    <property type="entry name" value="q5lls5 like domains"/>
    <property type="match status" value="1"/>
</dbReference>
<sequence>MPDPQTHERTDLVQPNAANRYEVTAKDLPVCCPLPGMYLWNSHPRVYLPVHETGSMICPYCGATYVLKDDDRLAVEIGGHREWK</sequence>
<dbReference type="HOGENOM" id="CLU_083053_4_1_6"/>
<accession>A1WZB6</accession>
<organism evidence="1 2">
    <name type="scientific">Halorhodospira halophila (strain DSM 244 / SL1)</name>
    <name type="common">Ectothiorhodospira halophila (strain DSM 244 / SL1)</name>
    <dbReference type="NCBI Taxonomy" id="349124"/>
    <lineage>
        <taxon>Bacteria</taxon>
        <taxon>Pseudomonadati</taxon>
        <taxon>Pseudomonadota</taxon>
        <taxon>Gammaproteobacteria</taxon>
        <taxon>Chromatiales</taxon>
        <taxon>Ectothiorhodospiraceae</taxon>
        <taxon>Halorhodospira</taxon>
    </lineage>
</organism>
<evidence type="ECO:0000313" key="1">
    <source>
        <dbReference type="EMBL" id="ABM63028.1"/>
    </source>
</evidence>
<keyword evidence="2" id="KW-1185">Reference proteome</keyword>
<dbReference type="OrthoDB" id="9806844at2"/>
<dbReference type="AlphaFoldDB" id="A1WZB6"/>
<dbReference type="Proteomes" id="UP000000647">
    <property type="component" value="Chromosome"/>
</dbReference>
<gene>
    <name evidence="1" type="ordered locus">Hhal_2264</name>
</gene>
<protein>
    <submittedName>
        <fullName evidence="1">Uncharacterized protein</fullName>
    </submittedName>
</protein>
<dbReference type="KEGG" id="hha:Hhal_2264"/>
<dbReference type="STRING" id="349124.Hhal_2264"/>
<proteinExistence type="predicted"/>
<evidence type="ECO:0000313" key="2">
    <source>
        <dbReference type="Proteomes" id="UP000000647"/>
    </source>
</evidence>
<reference evidence="1 2" key="2">
    <citation type="journal article" date="2013" name="Stand. Genomic Sci.">
        <title>Complete genome sequence of Halorhodospira halophila SL1.</title>
        <authorList>
            <person name="Challacombe J.F."/>
            <person name="Majid S."/>
            <person name="Deole R."/>
            <person name="Brettin T.S."/>
            <person name="Bruce D."/>
            <person name="Delano S.F."/>
            <person name="Detter J.C."/>
            <person name="Gleasner C.D."/>
            <person name="Han C.S."/>
            <person name="Misra M."/>
            <person name="Reitenga K.G."/>
            <person name="Mikhailova N."/>
            <person name="Woyke T."/>
            <person name="Pitluck S."/>
            <person name="Nolan M."/>
            <person name="Land M.L."/>
            <person name="Saunders E."/>
            <person name="Tapia R."/>
            <person name="Lapidus A."/>
            <person name="Ivanova N."/>
            <person name="Hoff W.D."/>
        </authorList>
    </citation>
    <scope>NUCLEOTIDE SEQUENCE [LARGE SCALE GENOMIC DNA]</scope>
    <source>
        <strain evidence="2">DSM 244 / SL1</strain>
    </source>
</reference>
<reference evidence="2" key="1">
    <citation type="submission" date="2006-12" db="EMBL/GenBank/DDBJ databases">
        <title>Complete sequence of Halorhodospira halophila SL1.</title>
        <authorList>
            <consortium name="US DOE Joint Genome Institute"/>
            <person name="Copeland A."/>
            <person name="Lucas S."/>
            <person name="Lapidus A."/>
            <person name="Barry K."/>
            <person name="Detter J.C."/>
            <person name="Glavina del Rio T."/>
            <person name="Hammon N."/>
            <person name="Israni S."/>
            <person name="Dalin E."/>
            <person name="Tice H."/>
            <person name="Pitluck S."/>
            <person name="Saunders E."/>
            <person name="Brettin T."/>
            <person name="Bruce D."/>
            <person name="Han C."/>
            <person name="Tapia R."/>
            <person name="Schmutz J."/>
            <person name="Larimer F."/>
            <person name="Land M."/>
            <person name="Hauser L."/>
            <person name="Kyrpides N."/>
            <person name="Mikhailova N."/>
            <person name="Hoff W."/>
            <person name="Richardson P."/>
        </authorList>
    </citation>
    <scope>NUCLEOTIDE SEQUENCE [LARGE SCALE GENOMIC DNA]</scope>
    <source>
        <strain evidence="2">DSM 244 / SL1</strain>
    </source>
</reference>
<dbReference type="eggNOG" id="COG4391">
    <property type="taxonomic scope" value="Bacteria"/>
</dbReference>
<dbReference type="EMBL" id="CP000544">
    <property type="protein sequence ID" value="ABM63028.1"/>
    <property type="molecule type" value="Genomic_DNA"/>
</dbReference>